<dbReference type="SUPFAM" id="SSF51126">
    <property type="entry name" value="Pectin lyase-like"/>
    <property type="match status" value="1"/>
</dbReference>
<dbReference type="Gene3D" id="2.160.20.10">
    <property type="entry name" value="Single-stranded right-handed beta-helix, Pectin lyase-like"/>
    <property type="match status" value="1"/>
</dbReference>
<evidence type="ECO:0000313" key="2">
    <source>
        <dbReference type="EMBL" id="MTD12751.1"/>
    </source>
</evidence>
<accession>A0A7K1FF54</accession>
<dbReference type="EMBL" id="WLYK01000001">
    <property type="protein sequence ID" value="MTD12751.1"/>
    <property type="molecule type" value="Genomic_DNA"/>
</dbReference>
<proteinExistence type="predicted"/>
<evidence type="ECO:0000313" key="3">
    <source>
        <dbReference type="Proteomes" id="UP000460221"/>
    </source>
</evidence>
<dbReference type="AlphaFoldDB" id="A0A7K1FF54"/>
<gene>
    <name evidence="2" type="ORF">GIS00_02175</name>
</gene>
<dbReference type="PROSITE" id="PS51318">
    <property type="entry name" value="TAT"/>
    <property type="match status" value="1"/>
</dbReference>
<sequence length="417" mass="44048">MDNTVSPQPAVARRFSRRNVLRLAALGVPVAVGVAVPQIARASRVAAGASGDSTIMLIDPTSRALGDPTTTSAASTAAPTTPATTAAPTTPATTAAPTTPATTAAPTTTKGDAAAIRRALKPGTYKPGASTTGPIEGTSLKQVQGDFTATANGQVIENLEVWGTINIRAYSNVVIRNCVVHGTLATGTDTAFIIFSNDNGRGLLVEDCLLIGRGSPWCSGMRGGNYTIRRTEINNAPDGLCFTSQLGNVTAEGNWIHNGLYMEWDAKTPNMPYAGSYYTHTDGIQFHRGRNYVIRGNTIGGTRYVAAHHSGKAKQLQDDADDNYNSALMIKQEVDSSAANKIENVLIEDNWLAGGQATVNICSGRDNTFSSLTCRDNKFMRSTWGSQMYILRGPGLGNFSGNVFEDDGSAVPFSKGY</sequence>
<feature type="region of interest" description="Disordered" evidence="1">
    <location>
        <begin position="60"/>
        <end position="112"/>
    </location>
</feature>
<dbReference type="RefSeq" id="WP_154766755.1">
    <property type="nucleotide sequence ID" value="NZ_WLYK01000001.1"/>
</dbReference>
<dbReference type="Proteomes" id="UP000460221">
    <property type="component" value="Unassembled WGS sequence"/>
</dbReference>
<comment type="caution">
    <text evidence="2">The sequence shown here is derived from an EMBL/GenBank/DDBJ whole genome shotgun (WGS) entry which is preliminary data.</text>
</comment>
<name>A0A7K1FF54_9ACTN</name>
<protein>
    <recommendedName>
        <fullName evidence="4">Right-handed parallel beta-helix repeat-containing protein</fullName>
    </recommendedName>
</protein>
<reference evidence="2 3" key="1">
    <citation type="submission" date="2019-11" db="EMBL/GenBank/DDBJ databases">
        <authorList>
            <person name="Jiang L.-Q."/>
        </authorList>
    </citation>
    <scope>NUCLEOTIDE SEQUENCE [LARGE SCALE GENOMIC DNA]</scope>
    <source>
        <strain evidence="2 3">YIM 132087</strain>
    </source>
</reference>
<feature type="compositionally biased region" description="Low complexity" evidence="1">
    <location>
        <begin position="68"/>
        <end position="109"/>
    </location>
</feature>
<dbReference type="InterPro" id="IPR012334">
    <property type="entry name" value="Pectin_lyas_fold"/>
</dbReference>
<dbReference type="InterPro" id="IPR011050">
    <property type="entry name" value="Pectin_lyase_fold/virulence"/>
</dbReference>
<keyword evidence="3" id="KW-1185">Reference proteome</keyword>
<organism evidence="2 3">
    <name type="scientific">Nakamurella alba</name>
    <dbReference type="NCBI Taxonomy" id="2665158"/>
    <lineage>
        <taxon>Bacteria</taxon>
        <taxon>Bacillati</taxon>
        <taxon>Actinomycetota</taxon>
        <taxon>Actinomycetes</taxon>
        <taxon>Nakamurellales</taxon>
        <taxon>Nakamurellaceae</taxon>
        <taxon>Nakamurella</taxon>
    </lineage>
</organism>
<evidence type="ECO:0000256" key="1">
    <source>
        <dbReference type="SAM" id="MobiDB-lite"/>
    </source>
</evidence>
<dbReference type="InterPro" id="IPR006311">
    <property type="entry name" value="TAT_signal"/>
</dbReference>
<evidence type="ECO:0008006" key="4">
    <source>
        <dbReference type="Google" id="ProtNLM"/>
    </source>
</evidence>